<dbReference type="EMBL" id="JACHIB010000012">
    <property type="protein sequence ID" value="MBB6084205.1"/>
    <property type="molecule type" value="Genomic_DNA"/>
</dbReference>
<keyword evidence="3" id="KW-0408">Iron</keyword>
<comment type="caution">
    <text evidence="6">The sequence shown here is derived from an EMBL/GenBank/DDBJ whole genome shotgun (WGS) entry which is preliminary data.</text>
</comment>
<dbReference type="AlphaFoldDB" id="A0A7W9TNW2"/>
<dbReference type="RefSeq" id="WP_244978274.1">
    <property type="nucleotide sequence ID" value="NZ_JACHIB010000012.1"/>
</dbReference>
<dbReference type="PANTHER" id="PTHR40261">
    <property type="match status" value="1"/>
</dbReference>
<sequence length="130" mass="13995">MMGALAEARAGTAGWIRLCPAGEVSEGLARGFDPLGEDRDTVFVVRQAGALHAWRNSCPHIPGAPMAWRKDAYMSGDGTRIVCSAHGARFLPGSGLCVQGPCRGESLTPVPLRVDERGEIHIYYDKSEEQ</sequence>
<dbReference type="GO" id="GO:0051537">
    <property type="term" value="F:2 iron, 2 sulfur cluster binding"/>
    <property type="evidence" value="ECO:0007669"/>
    <property type="project" value="UniProtKB-KW"/>
</dbReference>
<evidence type="ECO:0000256" key="1">
    <source>
        <dbReference type="ARBA" id="ARBA00022714"/>
    </source>
</evidence>
<evidence type="ECO:0000313" key="6">
    <source>
        <dbReference type="EMBL" id="MBB6084205.1"/>
    </source>
</evidence>
<keyword evidence="4" id="KW-0411">Iron-sulfur</keyword>
<reference evidence="6 7" key="1">
    <citation type="submission" date="2020-08" db="EMBL/GenBank/DDBJ databases">
        <title>Genomic Encyclopedia of Type Strains, Phase IV (KMG-IV): sequencing the most valuable type-strain genomes for metagenomic binning, comparative biology and taxonomic classification.</title>
        <authorList>
            <person name="Goeker M."/>
        </authorList>
    </citation>
    <scope>NUCLEOTIDE SEQUENCE [LARGE SCALE GENOMIC DNA]</scope>
    <source>
        <strain evidence="6 7">DSM 12141</strain>
    </source>
</reference>
<dbReference type="CDD" id="cd03467">
    <property type="entry name" value="Rieske"/>
    <property type="match status" value="1"/>
</dbReference>
<dbReference type="PANTHER" id="PTHR40261:SF1">
    <property type="entry name" value="RIESKE DOMAIN-CONTAINING PROTEIN"/>
    <property type="match status" value="1"/>
</dbReference>
<accession>A0A7W9TNW2</accession>
<dbReference type="GO" id="GO:0046872">
    <property type="term" value="F:metal ion binding"/>
    <property type="evidence" value="ECO:0007669"/>
    <property type="project" value="UniProtKB-KW"/>
</dbReference>
<dbReference type="InterPro" id="IPR017941">
    <property type="entry name" value="Rieske_2Fe-2S"/>
</dbReference>
<dbReference type="Proteomes" id="UP000541136">
    <property type="component" value="Unassembled WGS sequence"/>
</dbReference>
<protein>
    <submittedName>
        <fullName evidence="6">Nitrite reductase/ring-hydroxylating ferredoxin subunit</fullName>
    </submittedName>
</protein>
<evidence type="ECO:0000259" key="5">
    <source>
        <dbReference type="PROSITE" id="PS51296"/>
    </source>
</evidence>
<dbReference type="PROSITE" id="PS51296">
    <property type="entry name" value="RIESKE"/>
    <property type="match status" value="1"/>
</dbReference>
<keyword evidence="1" id="KW-0001">2Fe-2S</keyword>
<evidence type="ECO:0000313" key="7">
    <source>
        <dbReference type="Proteomes" id="UP000541136"/>
    </source>
</evidence>
<evidence type="ECO:0000256" key="4">
    <source>
        <dbReference type="ARBA" id="ARBA00023014"/>
    </source>
</evidence>
<organism evidence="6 7">
    <name type="scientific">Castellaniella defragrans</name>
    <name type="common">Alcaligenes defragrans</name>
    <dbReference type="NCBI Taxonomy" id="75697"/>
    <lineage>
        <taxon>Bacteria</taxon>
        <taxon>Pseudomonadati</taxon>
        <taxon>Pseudomonadota</taxon>
        <taxon>Betaproteobacteria</taxon>
        <taxon>Burkholderiales</taxon>
        <taxon>Alcaligenaceae</taxon>
        <taxon>Castellaniella</taxon>
    </lineage>
</organism>
<gene>
    <name evidence="6" type="ORF">HNR28_002250</name>
</gene>
<evidence type="ECO:0000256" key="2">
    <source>
        <dbReference type="ARBA" id="ARBA00022723"/>
    </source>
</evidence>
<proteinExistence type="predicted"/>
<dbReference type="Pfam" id="PF00355">
    <property type="entry name" value="Rieske"/>
    <property type="match status" value="1"/>
</dbReference>
<dbReference type="SUPFAM" id="SSF50022">
    <property type="entry name" value="ISP domain"/>
    <property type="match status" value="1"/>
</dbReference>
<name>A0A7W9TNW2_CASDE</name>
<keyword evidence="2" id="KW-0479">Metal-binding</keyword>
<evidence type="ECO:0000256" key="3">
    <source>
        <dbReference type="ARBA" id="ARBA00023004"/>
    </source>
</evidence>
<dbReference type="InterPro" id="IPR036922">
    <property type="entry name" value="Rieske_2Fe-2S_sf"/>
</dbReference>
<feature type="domain" description="Rieske" evidence="5">
    <location>
        <begin position="16"/>
        <end position="116"/>
    </location>
</feature>
<dbReference type="Gene3D" id="2.102.10.10">
    <property type="entry name" value="Rieske [2Fe-2S] iron-sulphur domain"/>
    <property type="match status" value="1"/>
</dbReference>